<reference evidence="6 7" key="1">
    <citation type="journal article" date="2019" name="Int. J. Syst. Evol. Microbiol.">
        <title>The Global Catalogue of Microorganisms (GCM) 10K type strain sequencing project: providing services to taxonomists for standard genome sequencing and annotation.</title>
        <authorList>
            <consortium name="The Broad Institute Genomics Platform"/>
            <consortium name="The Broad Institute Genome Sequencing Center for Infectious Disease"/>
            <person name="Wu L."/>
            <person name="Ma J."/>
        </authorList>
    </citation>
    <scope>NUCLEOTIDE SEQUENCE [LARGE SCALE GENOMIC DNA]</scope>
    <source>
        <strain evidence="6 7">DSM 29988</strain>
    </source>
</reference>
<proteinExistence type="inferred from homology"/>
<evidence type="ECO:0000313" key="6">
    <source>
        <dbReference type="EMBL" id="MFC7203183.1"/>
    </source>
</evidence>
<dbReference type="AlphaFoldDB" id="A0ABD5ZE66"/>
<dbReference type="EMBL" id="JBHTAA010000002">
    <property type="protein sequence ID" value="MFC7203183.1"/>
    <property type="molecule type" value="Genomic_DNA"/>
</dbReference>
<dbReference type="Pfam" id="PF17851">
    <property type="entry name" value="GH43_C2"/>
    <property type="match status" value="1"/>
</dbReference>
<dbReference type="Proteomes" id="UP001596481">
    <property type="component" value="Unassembled WGS sequence"/>
</dbReference>
<keyword evidence="7" id="KW-1185">Reference proteome</keyword>
<sequence>MSYINPVLPGTNPDPSVCRVGSTFYLATSSFEYFPGVPLYRSDDLVSWEQIGHCFNRESQLDLSDTDTSGGIYAPTLRYHDGTFYLVTTDVGGQGNVLLTAADPAGEWSEPTQLDVPGFDPDLFFDGDTAYLSYAHGPTLAETTIKQATVNPDTGDVGEPSELWRGIEGTFAEAPHLYRVDGTYYLLTAEGGTHLNHMVVAARSDDPTGPFEACPTNPILSHRGHPMQSIKATGHGDLVDAPDGTWWLVFLGIRQQGGHPGWHQLGRETFLAPVEWVDGWPVVNGGELITPRMTVDSLPGDGSAPDRAAPARATLATFDDETLDVAFEHRRNPDESAYSLTEPPGSLTLRGRTESLGDSGATFVGRRQAHFDCRIDTRFTFDPAEGAEAGLALVADERHHYEIGVTRIDGTTVAIVRLRIGDATETVVETPVDGPEHSVRVDATAEEYRLSYLQGDKDYPEAVGTASSKYLSTEVTGNFTGVYIGPYATTGEDATSPASFDYFTYEPTADE</sequence>
<dbReference type="GO" id="GO:0004553">
    <property type="term" value="F:hydrolase activity, hydrolyzing O-glycosyl compounds"/>
    <property type="evidence" value="ECO:0007669"/>
    <property type="project" value="UniProtKB-ARBA"/>
</dbReference>
<dbReference type="CDD" id="cd18617">
    <property type="entry name" value="GH43_XynB-like"/>
    <property type="match status" value="1"/>
</dbReference>
<dbReference type="PANTHER" id="PTHR42812:SF12">
    <property type="entry name" value="BETA-XYLOSIDASE-RELATED"/>
    <property type="match status" value="1"/>
</dbReference>
<evidence type="ECO:0000256" key="1">
    <source>
        <dbReference type="ARBA" id="ARBA00009865"/>
    </source>
</evidence>
<organism evidence="6 7">
    <name type="scientific">Haloferax namakaokahaiae</name>
    <dbReference type="NCBI Taxonomy" id="1748331"/>
    <lineage>
        <taxon>Archaea</taxon>
        <taxon>Methanobacteriati</taxon>
        <taxon>Methanobacteriota</taxon>
        <taxon>Stenosarchaea group</taxon>
        <taxon>Halobacteria</taxon>
        <taxon>Halobacteriales</taxon>
        <taxon>Haloferacaceae</taxon>
        <taxon>Haloferax</taxon>
    </lineage>
</organism>
<gene>
    <name evidence="6" type="ORF">ACFQJC_06630</name>
</gene>
<dbReference type="PANTHER" id="PTHR42812">
    <property type="entry name" value="BETA-XYLOSIDASE"/>
    <property type="match status" value="1"/>
</dbReference>
<name>A0ABD5ZE66_9EURY</name>
<comment type="caution">
    <text evidence="6">The sequence shown here is derived from an EMBL/GenBank/DDBJ whole genome shotgun (WGS) entry which is preliminary data.</text>
</comment>
<keyword evidence="2 6" id="KW-0378">Hydrolase</keyword>
<evidence type="ECO:0000256" key="3">
    <source>
        <dbReference type="ARBA" id="ARBA00023295"/>
    </source>
</evidence>
<evidence type="ECO:0000313" key="7">
    <source>
        <dbReference type="Proteomes" id="UP001596481"/>
    </source>
</evidence>
<accession>A0ABD5ZE66</accession>
<dbReference type="Gene3D" id="2.115.10.20">
    <property type="entry name" value="Glycosyl hydrolase domain, family 43"/>
    <property type="match status" value="1"/>
</dbReference>
<dbReference type="InterPro" id="IPR006710">
    <property type="entry name" value="Glyco_hydro_43"/>
</dbReference>
<dbReference type="GO" id="GO:0005975">
    <property type="term" value="P:carbohydrate metabolic process"/>
    <property type="evidence" value="ECO:0007669"/>
    <property type="project" value="UniProtKB-ARBA"/>
</dbReference>
<dbReference type="Pfam" id="PF04616">
    <property type="entry name" value="Glyco_hydro_43"/>
    <property type="match status" value="1"/>
</dbReference>
<evidence type="ECO:0000256" key="4">
    <source>
        <dbReference type="SAM" id="MobiDB-lite"/>
    </source>
</evidence>
<feature type="region of interest" description="Disordered" evidence="4">
    <location>
        <begin position="334"/>
        <end position="354"/>
    </location>
</feature>
<dbReference type="InterPro" id="IPR051795">
    <property type="entry name" value="Glycosyl_Hydrlase_43"/>
</dbReference>
<comment type="similarity">
    <text evidence="1">Belongs to the glycosyl hydrolase 43 family.</text>
</comment>
<dbReference type="RefSeq" id="WP_390222523.1">
    <property type="nucleotide sequence ID" value="NZ_JBHTAA010000002.1"/>
</dbReference>
<dbReference type="InterPro" id="IPR041542">
    <property type="entry name" value="GH43_C2"/>
</dbReference>
<dbReference type="InterPro" id="IPR023296">
    <property type="entry name" value="Glyco_hydro_beta-prop_sf"/>
</dbReference>
<dbReference type="SUPFAM" id="SSF75005">
    <property type="entry name" value="Arabinanase/levansucrase/invertase"/>
    <property type="match status" value="1"/>
</dbReference>
<evidence type="ECO:0000256" key="2">
    <source>
        <dbReference type="ARBA" id="ARBA00022801"/>
    </source>
</evidence>
<protein>
    <submittedName>
        <fullName evidence="6">Glycoside hydrolase family 43 protein</fullName>
    </submittedName>
</protein>
<dbReference type="InterPro" id="IPR013320">
    <property type="entry name" value="ConA-like_dom_sf"/>
</dbReference>
<evidence type="ECO:0000259" key="5">
    <source>
        <dbReference type="Pfam" id="PF17851"/>
    </source>
</evidence>
<dbReference type="Gene3D" id="2.60.120.200">
    <property type="match status" value="1"/>
</dbReference>
<feature type="domain" description="Beta-xylosidase C-terminal Concanavalin A-like" evidence="5">
    <location>
        <begin position="317"/>
        <end position="506"/>
    </location>
</feature>
<dbReference type="SUPFAM" id="SSF49899">
    <property type="entry name" value="Concanavalin A-like lectins/glucanases"/>
    <property type="match status" value="1"/>
</dbReference>
<keyword evidence="3" id="KW-0326">Glycosidase</keyword>